<feature type="transmembrane region" description="Helical" evidence="6">
    <location>
        <begin position="409"/>
        <end position="431"/>
    </location>
</feature>
<organism evidence="7 8">
    <name type="scientific">Bursaphelenchus xylophilus</name>
    <name type="common">Pinewood nematode worm</name>
    <name type="synonym">Aphelenchoides xylophilus</name>
    <dbReference type="NCBI Taxonomy" id="6326"/>
    <lineage>
        <taxon>Eukaryota</taxon>
        <taxon>Metazoa</taxon>
        <taxon>Ecdysozoa</taxon>
        <taxon>Nematoda</taxon>
        <taxon>Chromadorea</taxon>
        <taxon>Rhabditida</taxon>
        <taxon>Tylenchina</taxon>
        <taxon>Tylenchomorpha</taxon>
        <taxon>Aphelenchoidea</taxon>
        <taxon>Aphelenchoididae</taxon>
        <taxon>Bursaphelenchus</taxon>
    </lineage>
</organism>
<feature type="transmembrane region" description="Helical" evidence="6">
    <location>
        <begin position="357"/>
        <end position="376"/>
    </location>
</feature>
<feature type="transmembrane region" description="Helical" evidence="6">
    <location>
        <begin position="147"/>
        <end position="167"/>
    </location>
</feature>
<dbReference type="InterPro" id="IPR013604">
    <property type="entry name" value="7TM_chemorcpt"/>
</dbReference>
<dbReference type="Proteomes" id="UP000659654">
    <property type="component" value="Unassembled WGS sequence"/>
</dbReference>
<evidence type="ECO:0000256" key="1">
    <source>
        <dbReference type="ARBA" id="ARBA00004141"/>
    </source>
</evidence>
<dbReference type="GO" id="GO:0043025">
    <property type="term" value="C:neuronal cell body"/>
    <property type="evidence" value="ECO:0007669"/>
    <property type="project" value="TreeGrafter"/>
</dbReference>
<evidence type="ECO:0000256" key="6">
    <source>
        <dbReference type="SAM" id="Phobius"/>
    </source>
</evidence>
<dbReference type="GO" id="GO:0030425">
    <property type="term" value="C:dendrite"/>
    <property type="evidence" value="ECO:0007669"/>
    <property type="project" value="TreeGrafter"/>
</dbReference>
<keyword evidence="8" id="KW-1185">Reference proteome</keyword>
<evidence type="ECO:0000256" key="3">
    <source>
        <dbReference type="ARBA" id="ARBA00022989"/>
    </source>
</evidence>
<evidence type="ECO:0000256" key="5">
    <source>
        <dbReference type="ARBA" id="ARBA00023170"/>
    </source>
</evidence>
<keyword evidence="5" id="KW-0675">Receptor</keyword>
<evidence type="ECO:0000256" key="4">
    <source>
        <dbReference type="ARBA" id="ARBA00023136"/>
    </source>
</evidence>
<dbReference type="Pfam" id="PF08395">
    <property type="entry name" value="7tm_7"/>
    <property type="match status" value="1"/>
</dbReference>
<evidence type="ECO:0000256" key="2">
    <source>
        <dbReference type="ARBA" id="ARBA00022692"/>
    </source>
</evidence>
<dbReference type="GO" id="GO:0030424">
    <property type="term" value="C:axon"/>
    <property type="evidence" value="ECO:0007669"/>
    <property type="project" value="TreeGrafter"/>
</dbReference>
<proteinExistence type="predicted"/>
<gene>
    <name evidence="7" type="ORF">BXYJ_LOCUS10850</name>
</gene>
<feature type="transmembrane region" description="Helical" evidence="6">
    <location>
        <begin position="486"/>
        <end position="503"/>
    </location>
</feature>
<dbReference type="GO" id="GO:0016020">
    <property type="term" value="C:membrane"/>
    <property type="evidence" value="ECO:0007669"/>
    <property type="project" value="UniProtKB-SubCell"/>
</dbReference>
<dbReference type="EMBL" id="CAJFCV020000005">
    <property type="protein sequence ID" value="CAG9121074.1"/>
    <property type="molecule type" value="Genomic_DNA"/>
</dbReference>
<reference evidence="7" key="1">
    <citation type="submission" date="2020-09" db="EMBL/GenBank/DDBJ databases">
        <authorList>
            <person name="Kikuchi T."/>
        </authorList>
    </citation>
    <scope>NUCLEOTIDE SEQUENCE</scope>
    <source>
        <strain evidence="7">Ka4C1</strain>
    </source>
</reference>
<feature type="transmembrane region" description="Helical" evidence="6">
    <location>
        <begin position="245"/>
        <end position="263"/>
    </location>
</feature>
<feature type="transmembrane region" description="Helical" evidence="6">
    <location>
        <begin position="285"/>
        <end position="306"/>
    </location>
</feature>
<dbReference type="PANTHER" id="PTHR21143:SF121">
    <property type="entry name" value="GUSTATORY AND ODORANT RECEPTOR 21A"/>
    <property type="match status" value="1"/>
</dbReference>
<dbReference type="GO" id="GO:0050909">
    <property type="term" value="P:sensory perception of taste"/>
    <property type="evidence" value="ECO:0007669"/>
    <property type="project" value="InterPro"/>
</dbReference>
<evidence type="ECO:0000313" key="7">
    <source>
        <dbReference type="EMBL" id="CAD5230164.1"/>
    </source>
</evidence>
<dbReference type="AlphaFoldDB" id="A0A7I8XND7"/>
<dbReference type="PANTHER" id="PTHR21143">
    <property type="entry name" value="INVERTEBRATE GUSTATORY RECEPTOR"/>
    <property type="match status" value="1"/>
</dbReference>
<dbReference type="OrthoDB" id="5782746at2759"/>
<comment type="subcellular location">
    <subcellularLocation>
        <location evidence="1">Membrane</location>
        <topology evidence="1">Multi-pass membrane protein</topology>
    </subcellularLocation>
</comment>
<comment type="caution">
    <text evidence="7">The sequence shown here is derived from an EMBL/GenBank/DDBJ whole genome shotgun (WGS) entry which is preliminary data.</text>
</comment>
<sequence>MYPFNRAESIRAECAENRAETENESEESIHLDVASNSSDSGCPVLPVETQIAQRNEETAGEMGNNQSLADQSKSFLADLLEISLPTQNVGQSGRFSAFGAHGVFMGLGRMPFQISNNMRTVLIFLKFLGFFPGFVRERKRNGKRFMILRLTAWALTIFGIFLNLYFFKANVMMTFRYHKHFGFLHATTVSTIITGIKPFINAMLLFLMVIRLKSHVKMLSMMDNVDQSFKKSFGKSPPIRRYNKIFGGVALFFVILPLTYRIFESLWMDYHSRQKRSNSEWLTDVSFILVPLLTAWNMIPLFYYVFCNRVVCYWCRTLKKCIQREHVKRQFSLKFYYEQFLRITAVQKSIGSVFNPIIFFSLAWSLLMLSLTIYFITQPASRLAEPITVQQISSERARKELTERVYINLGWSAIQITVAIIHIICICATGLKTNEETRKIISAVLAIVPDSNADLDRFQISCFVHKMSTQYMWGMTVWRAFPLERTTFFTLVSVMFTYSFLLLKLKDNPAVSPIIRQIIQINGTNVKAVL</sequence>
<dbReference type="Proteomes" id="UP000582659">
    <property type="component" value="Unassembled WGS sequence"/>
</dbReference>
<accession>A0A7I8XND7</accession>
<dbReference type="EMBL" id="CAJFDI010000005">
    <property type="protein sequence ID" value="CAD5230164.1"/>
    <property type="molecule type" value="Genomic_DNA"/>
</dbReference>
<name>A0A7I8XND7_BURXY</name>
<protein>
    <submittedName>
        <fullName evidence="7">(pine wood nematode) hypothetical protein</fullName>
    </submittedName>
</protein>
<keyword evidence="3 6" id="KW-1133">Transmembrane helix</keyword>
<feature type="transmembrane region" description="Helical" evidence="6">
    <location>
        <begin position="187"/>
        <end position="212"/>
    </location>
</feature>
<keyword evidence="4 6" id="KW-0472">Membrane</keyword>
<keyword evidence="2 6" id="KW-0812">Transmembrane</keyword>
<evidence type="ECO:0000313" key="8">
    <source>
        <dbReference type="Proteomes" id="UP000659654"/>
    </source>
</evidence>